<proteinExistence type="predicted"/>
<dbReference type="NCBIfam" id="TIGR02443">
    <property type="entry name" value="YheV family putative zinc ribbon protein"/>
    <property type="match status" value="1"/>
</dbReference>
<dbReference type="InterPro" id="IPR012658">
    <property type="entry name" value="YheV"/>
</dbReference>
<gene>
    <name evidence="1" type="ORF">BKE30_01400</name>
</gene>
<dbReference type="AlphaFoldDB" id="A0A1S8CZE2"/>
<reference evidence="1 2" key="1">
    <citation type="submission" date="2016-10" db="EMBL/GenBank/DDBJ databases">
        <title>Draft Genome sequence of Alkanindiges sp. strain H1.</title>
        <authorList>
            <person name="Subhash Y."/>
            <person name="Lee S."/>
        </authorList>
    </citation>
    <scope>NUCLEOTIDE SEQUENCE [LARGE SCALE GENOMIC DNA]</scope>
    <source>
        <strain evidence="1 2">H1</strain>
    </source>
</reference>
<organism evidence="1 2">
    <name type="scientific">Alkanindiges hydrocarboniclasticus</name>
    <dbReference type="NCBI Taxonomy" id="1907941"/>
    <lineage>
        <taxon>Bacteria</taxon>
        <taxon>Pseudomonadati</taxon>
        <taxon>Pseudomonadota</taxon>
        <taxon>Gammaproteobacteria</taxon>
        <taxon>Moraxellales</taxon>
        <taxon>Moraxellaceae</taxon>
        <taxon>Alkanindiges</taxon>
    </lineage>
</organism>
<evidence type="ECO:0000313" key="1">
    <source>
        <dbReference type="EMBL" id="ONG42182.1"/>
    </source>
</evidence>
<keyword evidence="2" id="KW-1185">Reference proteome</keyword>
<dbReference type="RefSeq" id="WP_076876871.1">
    <property type="nucleotide sequence ID" value="NZ_MLCN01000003.1"/>
</dbReference>
<dbReference type="EMBL" id="MLCN01000003">
    <property type="protein sequence ID" value="ONG42182.1"/>
    <property type="molecule type" value="Genomic_DNA"/>
</dbReference>
<dbReference type="Pfam" id="PF09526">
    <property type="entry name" value="DUF2387"/>
    <property type="match status" value="1"/>
</dbReference>
<name>A0A1S8CZE2_9GAMM</name>
<dbReference type="OrthoDB" id="5881059at2"/>
<evidence type="ECO:0000313" key="2">
    <source>
        <dbReference type="Proteomes" id="UP000192132"/>
    </source>
</evidence>
<protein>
    <submittedName>
        <fullName evidence="1">Metal-binding protein</fullName>
    </submittedName>
</protein>
<dbReference type="STRING" id="1907941.BKE30_01400"/>
<sequence>MTPKKRFIAGAKCTKCNALDRVVLLTTADDEWIECVECGASERRPTHIDQLENTVTNSPSKADEVGVVQFKPLR</sequence>
<accession>A0A1S8CZE2</accession>
<dbReference type="Proteomes" id="UP000192132">
    <property type="component" value="Unassembled WGS sequence"/>
</dbReference>
<comment type="caution">
    <text evidence="1">The sequence shown here is derived from an EMBL/GenBank/DDBJ whole genome shotgun (WGS) entry which is preliminary data.</text>
</comment>